<gene>
    <name evidence="3" type="ORF">ACFOW6_13120</name>
</gene>
<keyword evidence="1" id="KW-0456">Lyase</keyword>
<accession>A0ABV8UNH6</accession>
<organism evidence="3 4">
    <name type="scientific">Fodinicurvata halophila</name>
    <dbReference type="NCBI Taxonomy" id="1419723"/>
    <lineage>
        <taxon>Bacteria</taxon>
        <taxon>Pseudomonadati</taxon>
        <taxon>Pseudomonadota</taxon>
        <taxon>Alphaproteobacteria</taxon>
        <taxon>Rhodospirillales</taxon>
        <taxon>Rhodovibrionaceae</taxon>
        <taxon>Fodinicurvata</taxon>
    </lineage>
</organism>
<evidence type="ECO:0000313" key="3">
    <source>
        <dbReference type="EMBL" id="MFC4352485.1"/>
    </source>
</evidence>
<dbReference type="Pfam" id="PF01989">
    <property type="entry name" value="AcnX_swivel_put"/>
    <property type="match status" value="1"/>
</dbReference>
<evidence type="ECO:0000256" key="1">
    <source>
        <dbReference type="ARBA" id="ARBA00023239"/>
    </source>
</evidence>
<evidence type="ECO:0000313" key="4">
    <source>
        <dbReference type="Proteomes" id="UP001595799"/>
    </source>
</evidence>
<proteinExistence type="predicted"/>
<dbReference type="PANTHER" id="PTHR36577:SF3">
    <property type="entry name" value="DUF521 DOMAIN PROTEIN (AFU_ORTHOLOGUE AFUA_6G00490)"/>
    <property type="match status" value="1"/>
</dbReference>
<protein>
    <submittedName>
        <fullName evidence="3">Aconitase X swivel domain-containing protein</fullName>
    </submittedName>
</protein>
<comment type="caution">
    <text evidence="3">The sequence shown here is derived from an EMBL/GenBank/DDBJ whole genome shotgun (WGS) entry which is preliminary data.</text>
</comment>
<reference evidence="4" key="1">
    <citation type="journal article" date="2019" name="Int. J. Syst. Evol. Microbiol.">
        <title>The Global Catalogue of Microorganisms (GCM) 10K type strain sequencing project: providing services to taxonomists for standard genome sequencing and annotation.</title>
        <authorList>
            <consortium name="The Broad Institute Genomics Platform"/>
            <consortium name="The Broad Institute Genome Sequencing Center for Infectious Disease"/>
            <person name="Wu L."/>
            <person name="Ma J."/>
        </authorList>
    </citation>
    <scope>NUCLEOTIDE SEQUENCE [LARGE SCALE GENOMIC DNA]</scope>
    <source>
        <strain evidence="4">CECT 8472</strain>
    </source>
</reference>
<dbReference type="Proteomes" id="UP001595799">
    <property type="component" value="Unassembled WGS sequence"/>
</dbReference>
<dbReference type="RefSeq" id="WP_382422836.1">
    <property type="nucleotide sequence ID" value="NZ_JBHSCW010000007.1"/>
</dbReference>
<dbReference type="InterPro" id="IPR002840">
    <property type="entry name" value="PMDh-S-like_dom"/>
</dbReference>
<sequence>MDVSGEVLIAGEAEGPLLILSEPLSFWGGVDPASGEIIAARHPQCGAQIAGRLLVLPRPIGSSSSSSVLLELIAGGKAPAGLVLGQKDAILLLGSIVGRELGHRPVPALLLEESTLAMLPAEGSARIATDGRLYISAF</sequence>
<name>A0ABV8UNH6_9PROT</name>
<dbReference type="PANTHER" id="PTHR36577">
    <property type="entry name" value="DUF521 DOMAIN PROTEIN (AFU_ORTHOLOGUE AFUA_6G00490)"/>
    <property type="match status" value="1"/>
</dbReference>
<dbReference type="SUPFAM" id="SSF52016">
    <property type="entry name" value="LeuD/IlvD-like"/>
    <property type="match status" value="1"/>
</dbReference>
<dbReference type="Gene3D" id="3.50.30.10">
    <property type="entry name" value="Phosphohistidine domain"/>
    <property type="match status" value="1"/>
</dbReference>
<feature type="domain" description="Phosphomevalonate dehydratase small subunit-like" evidence="2">
    <location>
        <begin position="24"/>
        <end position="98"/>
    </location>
</feature>
<keyword evidence="4" id="KW-1185">Reference proteome</keyword>
<evidence type="ECO:0000259" key="2">
    <source>
        <dbReference type="Pfam" id="PF01989"/>
    </source>
</evidence>
<dbReference type="EMBL" id="JBHSCW010000007">
    <property type="protein sequence ID" value="MFC4352485.1"/>
    <property type="molecule type" value="Genomic_DNA"/>
</dbReference>